<keyword evidence="2" id="KW-1003">Cell membrane</keyword>
<dbReference type="GO" id="GO:0022857">
    <property type="term" value="F:transmembrane transporter activity"/>
    <property type="evidence" value="ECO:0007669"/>
    <property type="project" value="TreeGrafter"/>
</dbReference>
<evidence type="ECO:0000256" key="7">
    <source>
        <dbReference type="SAM" id="Phobius"/>
    </source>
</evidence>
<evidence type="ECO:0000256" key="2">
    <source>
        <dbReference type="ARBA" id="ARBA00022475"/>
    </source>
</evidence>
<evidence type="ECO:0000256" key="6">
    <source>
        <dbReference type="ARBA" id="ARBA00038076"/>
    </source>
</evidence>
<dbReference type="EMBL" id="JEOB01000004">
    <property type="protein sequence ID" value="EXM37753.1"/>
    <property type="molecule type" value="Genomic_DNA"/>
</dbReference>
<dbReference type="AlphaFoldDB" id="A0A011VSZ4"/>
<evidence type="ECO:0000259" key="9">
    <source>
        <dbReference type="Pfam" id="PF12704"/>
    </source>
</evidence>
<feature type="transmembrane region" description="Helical" evidence="7">
    <location>
        <begin position="21"/>
        <end position="42"/>
    </location>
</feature>
<feature type="domain" description="ABC3 transporter permease C-terminal" evidence="8">
    <location>
        <begin position="304"/>
        <end position="432"/>
    </location>
</feature>
<evidence type="ECO:0000259" key="8">
    <source>
        <dbReference type="Pfam" id="PF02687"/>
    </source>
</evidence>
<dbReference type="InterPro" id="IPR003838">
    <property type="entry name" value="ABC3_permease_C"/>
</dbReference>
<dbReference type="Pfam" id="PF12704">
    <property type="entry name" value="MacB_PCD"/>
    <property type="match status" value="1"/>
</dbReference>
<dbReference type="InterPro" id="IPR050250">
    <property type="entry name" value="Macrolide_Exporter_MacB"/>
</dbReference>
<dbReference type="PANTHER" id="PTHR30572">
    <property type="entry name" value="MEMBRANE COMPONENT OF TRANSPORTER-RELATED"/>
    <property type="match status" value="1"/>
</dbReference>
<dbReference type="PANTHER" id="PTHR30572:SF4">
    <property type="entry name" value="ABC TRANSPORTER PERMEASE YTRF"/>
    <property type="match status" value="1"/>
</dbReference>
<keyword evidence="4 7" id="KW-1133">Transmembrane helix</keyword>
<feature type="transmembrane region" description="Helical" evidence="7">
    <location>
        <begin position="300"/>
        <end position="326"/>
    </location>
</feature>
<dbReference type="PATRIC" id="fig|1341156.4.peg.2715"/>
<evidence type="ECO:0000256" key="5">
    <source>
        <dbReference type="ARBA" id="ARBA00023136"/>
    </source>
</evidence>
<comment type="subcellular location">
    <subcellularLocation>
        <location evidence="1">Cell membrane</location>
        <topology evidence="1">Multi-pass membrane protein</topology>
    </subcellularLocation>
</comment>
<comment type="similarity">
    <text evidence="6">Belongs to the ABC-4 integral membrane protein family.</text>
</comment>
<feature type="transmembrane region" description="Helical" evidence="7">
    <location>
        <begin position="349"/>
        <end position="382"/>
    </location>
</feature>
<dbReference type="Proteomes" id="UP000021369">
    <property type="component" value="Unassembled WGS sequence"/>
</dbReference>
<protein>
    <submittedName>
        <fullName evidence="10">Macrolide ABC transporter permease</fullName>
    </submittedName>
</protein>
<evidence type="ECO:0000313" key="11">
    <source>
        <dbReference type="Proteomes" id="UP000021369"/>
    </source>
</evidence>
<feature type="transmembrane region" description="Helical" evidence="7">
    <location>
        <begin position="402"/>
        <end position="422"/>
    </location>
</feature>
<keyword evidence="11" id="KW-1185">Reference proteome</keyword>
<evidence type="ECO:0000256" key="3">
    <source>
        <dbReference type="ARBA" id="ARBA00022692"/>
    </source>
</evidence>
<organism evidence="10 11">
    <name type="scientific">Ruminococcus albus SY3</name>
    <dbReference type="NCBI Taxonomy" id="1341156"/>
    <lineage>
        <taxon>Bacteria</taxon>
        <taxon>Bacillati</taxon>
        <taxon>Bacillota</taxon>
        <taxon>Clostridia</taxon>
        <taxon>Eubacteriales</taxon>
        <taxon>Oscillospiraceae</taxon>
        <taxon>Ruminococcus</taxon>
    </lineage>
</organism>
<feature type="domain" description="MacB-like periplasmic core" evidence="9">
    <location>
        <begin position="21"/>
        <end position="233"/>
    </location>
</feature>
<name>A0A011VSZ4_RUMAL</name>
<sequence length="439" mass="48505">MNFLESIKMAFASLAINKLRSFLTMLGIIIGISAVITITTIGNSISKTLSSTFDQIGEVKLTIFPEIREDYNGRVMEDDDTLTLEMVQDLISQHPGELTYSCNELYGGADIVNLKGESFKAIMIGVSGDYFDPPQFKKQIVQGRAPSNADNEGMKHTCIVSDYFCEQYFGTTENVLGKTIRFEMMKEANINLTIVGVMEYTELEKNSLKINTAKSKLDVKTFVYFPYNTMLSAKGVSPRETKLSSAQIGWTGDCDSETAKEYIKDYFEPIYRNNEIWYLEIYDQQEEMGMITTVLNVITIAISVIAAISLIVGGVGVMNIMLVSILERTREIGVRKALGALNGDIRSQFVIEAVIICLTGGAIGVLIGVLNGILLSKVAAFLLNSFAAEYAEYINLSVQPSIPAIIISLVFSMLTGLIFGYYPAKRAGNMNPIDALRYE</sequence>
<dbReference type="RefSeq" id="WP_051506634.1">
    <property type="nucleotide sequence ID" value="NZ_JEOB01000004.1"/>
</dbReference>
<evidence type="ECO:0000256" key="4">
    <source>
        <dbReference type="ARBA" id="ARBA00022989"/>
    </source>
</evidence>
<keyword evidence="3 7" id="KW-0812">Transmembrane</keyword>
<evidence type="ECO:0000313" key="10">
    <source>
        <dbReference type="EMBL" id="EXM37753.1"/>
    </source>
</evidence>
<dbReference type="GO" id="GO:0005886">
    <property type="term" value="C:plasma membrane"/>
    <property type="evidence" value="ECO:0007669"/>
    <property type="project" value="UniProtKB-SubCell"/>
</dbReference>
<proteinExistence type="inferred from homology"/>
<accession>A0A011VSZ4</accession>
<comment type="caution">
    <text evidence="10">The sequence shown here is derived from an EMBL/GenBank/DDBJ whole genome shotgun (WGS) entry which is preliminary data.</text>
</comment>
<reference evidence="10 11" key="1">
    <citation type="submission" date="2013-06" db="EMBL/GenBank/DDBJ databases">
        <title>Rumen cellulosomics: divergent fiber-degrading strategies revealed by comparative genome-wide analysis of six Ruminococcal strains.</title>
        <authorList>
            <person name="Dassa B."/>
            <person name="Borovok I."/>
            <person name="Lamed R."/>
            <person name="Flint H."/>
            <person name="Yeoman C.J."/>
            <person name="White B."/>
            <person name="Bayer E.A."/>
        </authorList>
    </citation>
    <scope>NUCLEOTIDE SEQUENCE [LARGE SCALE GENOMIC DNA]</scope>
    <source>
        <strain evidence="10 11">SY3</strain>
    </source>
</reference>
<gene>
    <name evidence="10" type="ORF">RASY3_15580</name>
</gene>
<evidence type="ECO:0000256" key="1">
    <source>
        <dbReference type="ARBA" id="ARBA00004651"/>
    </source>
</evidence>
<dbReference type="InterPro" id="IPR025857">
    <property type="entry name" value="MacB_PCD"/>
</dbReference>
<dbReference type="Pfam" id="PF02687">
    <property type="entry name" value="FtsX"/>
    <property type="match status" value="1"/>
</dbReference>
<keyword evidence="5 7" id="KW-0472">Membrane</keyword>